<keyword evidence="7" id="KW-0418">Kinase</keyword>
<dbReference type="GO" id="GO:0051731">
    <property type="term" value="F:polynucleotide 5'-hydroxyl-kinase activity"/>
    <property type="evidence" value="ECO:0007669"/>
    <property type="project" value="InterPro"/>
</dbReference>
<evidence type="ECO:0000256" key="9">
    <source>
        <dbReference type="SAM" id="MobiDB-lite"/>
    </source>
</evidence>
<dbReference type="InterPro" id="IPR045116">
    <property type="entry name" value="Clp1/Grc3"/>
</dbReference>
<dbReference type="GO" id="GO:0005524">
    <property type="term" value="F:ATP binding"/>
    <property type="evidence" value="ECO:0007669"/>
    <property type="project" value="UniProtKB-KW"/>
</dbReference>
<dbReference type="Proteomes" id="UP000245464">
    <property type="component" value="Chromosome 2"/>
</dbReference>
<keyword evidence="8" id="KW-0067">ATP-binding</keyword>
<evidence type="ECO:0000256" key="4">
    <source>
        <dbReference type="ARBA" id="ARBA00019824"/>
    </source>
</evidence>
<keyword evidence="6" id="KW-0547">Nucleotide-binding</keyword>
<feature type="region of interest" description="Disordered" evidence="9">
    <location>
        <begin position="1"/>
        <end position="35"/>
    </location>
</feature>
<reference evidence="11 12" key="1">
    <citation type="journal article" date="2018" name="BMC Genomics">
        <title>Comparative genomics of the wheat fungal pathogen Pyrenophora tritici-repentis reveals chromosomal variations and genome plasticity.</title>
        <authorList>
            <person name="Moolhuijzen P."/>
            <person name="See P.T."/>
            <person name="Hane J.K."/>
            <person name="Shi G."/>
            <person name="Liu Z."/>
            <person name="Oliver R.P."/>
            <person name="Moffat C.S."/>
        </authorList>
    </citation>
    <scope>NUCLEOTIDE SEQUENCE [LARGE SCALE GENOMIC DNA]</scope>
    <source>
        <strain evidence="11">M4</strain>
    </source>
</reference>
<evidence type="ECO:0000256" key="8">
    <source>
        <dbReference type="ARBA" id="ARBA00022840"/>
    </source>
</evidence>
<keyword evidence="5" id="KW-0808">Transferase</keyword>
<dbReference type="GeneID" id="6341511"/>
<dbReference type="Pfam" id="PF16575">
    <property type="entry name" value="CLP1_P"/>
    <property type="match status" value="1"/>
</dbReference>
<dbReference type="PANTHER" id="PTHR12755">
    <property type="entry name" value="CLEAVAGE/POLYADENYLATION FACTOR IA SUBUNIT CLP1P"/>
    <property type="match status" value="1"/>
</dbReference>
<dbReference type="GO" id="GO:0005634">
    <property type="term" value="C:nucleus"/>
    <property type="evidence" value="ECO:0007669"/>
    <property type="project" value="TreeGrafter"/>
</dbReference>
<name>A0A2W1DIR1_9PLEO</name>
<comment type="similarity">
    <text evidence="2">Belongs to the Clp1 family. NOL9/GRC3 subfamily.</text>
</comment>
<dbReference type="SUPFAM" id="SSF52540">
    <property type="entry name" value="P-loop containing nucleoside triphosphate hydrolases"/>
    <property type="match status" value="1"/>
</dbReference>
<dbReference type="PANTHER" id="PTHR12755:SF3">
    <property type="entry name" value="POLYNUCLEOTIDE 5'-HYDROXYL-KINASE NOL9"/>
    <property type="match status" value="1"/>
</dbReference>
<protein>
    <recommendedName>
        <fullName evidence="4">Polynucleotide 5'-hydroxyl-kinase GRC3</fullName>
    </recommendedName>
    <alternativeName>
        <fullName evidence="3">Polynucleotide 5'-hydroxyl-kinase grc3</fullName>
    </alternativeName>
</protein>
<feature type="domain" description="Clp1 P-loop" evidence="10">
    <location>
        <begin position="257"/>
        <end position="433"/>
    </location>
</feature>
<comment type="function">
    <text evidence="1">Polynucleotide 5'-kinase involved in rRNA processing.</text>
</comment>
<proteinExistence type="inferred from homology"/>
<comment type="caution">
    <text evidence="11">The sequence shown here is derived from an EMBL/GenBank/DDBJ whole genome shotgun (WGS) entry which is preliminary data.</text>
</comment>
<organism evidence="11 12">
    <name type="scientific">Pyrenophora tritici-repentis</name>
    <dbReference type="NCBI Taxonomy" id="45151"/>
    <lineage>
        <taxon>Eukaryota</taxon>
        <taxon>Fungi</taxon>
        <taxon>Dikarya</taxon>
        <taxon>Ascomycota</taxon>
        <taxon>Pezizomycotina</taxon>
        <taxon>Dothideomycetes</taxon>
        <taxon>Pleosporomycetidae</taxon>
        <taxon>Pleosporales</taxon>
        <taxon>Pleosporineae</taxon>
        <taxon>Pleosporaceae</taxon>
        <taxon>Pyrenophora</taxon>
    </lineage>
</organism>
<gene>
    <name evidence="11" type="ORF">PtrM4_069110</name>
</gene>
<evidence type="ECO:0000313" key="12">
    <source>
        <dbReference type="Proteomes" id="UP000245464"/>
    </source>
</evidence>
<evidence type="ECO:0000259" key="10">
    <source>
        <dbReference type="Pfam" id="PF16575"/>
    </source>
</evidence>
<evidence type="ECO:0000256" key="6">
    <source>
        <dbReference type="ARBA" id="ARBA00022741"/>
    </source>
</evidence>
<evidence type="ECO:0000256" key="7">
    <source>
        <dbReference type="ARBA" id="ARBA00022777"/>
    </source>
</evidence>
<feature type="compositionally biased region" description="Basic and acidic residues" evidence="9">
    <location>
        <begin position="10"/>
        <end position="23"/>
    </location>
</feature>
<evidence type="ECO:0000256" key="2">
    <source>
        <dbReference type="ARBA" id="ARBA00011003"/>
    </source>
</evidence>
<dbReference type="AlphaFoldDB" id="A0A2W1DIR1"/>
<dbReference type="InterPro" id="IPR032319">
    <property type="entry name" value="CLP1_P"/>
</dbReference>
<dbReference type="InterPro" id="IPR027417">
    <property type="entry name" value="P-loop_NTPase"/>
</dbReference>
<evidence type="ECO:0000313" key="11">
    <source>
        <dbReference type="EMBL" id="KAF7575287.1"/>
    </source>
</evidence>
<dbReference type="RefSeq" id="XP_001933616.2">
    <property type="nucleotide sequence ID" value="XM_001933581.2"/>
</dbReference>
<dbReference type="EMBL" id="NQIK02000002">
    <property type="protein sequence ID" value="KAF7575287.1"/>
    <property type="molecule type" value="Genomic_DNA"/>
</dbReference>
<evidence type="ECO:0000256" key="1">
    <source>
        <dbReference type="ARBA" id="ARBA00003798"/>
    </source>
</evidence>
<dbReference type="Gene3D" id="3.40.50.300">
    <property type="entry name" value="P-loop containing nucleotide triphosphate hydrolases"/>
    <property type="match status" value="1"/>
</dbReference>
<dbReference type="GO" id="GO:0000448">
    <property type="term" value="P:cleavage in ITS2 between 5.8S rRNA and LSU-rRNA of tricistronic rRNA transcript (SSU-rRNA, 5.8S rRNA, LSU-rRNA)"/>
    <property type="evidence" value="ECO:0007669"/>
    <property type="project" value="TreeGrafter"/>
</dbReference>
<evidence type="ECO:0000256" key="5">
    <source>
        <dbReference type="ARBA" id="ARBA00022679"/>
    </source>
</evidence>
<sequence length="668" mass="73978">MFRTPAPIFKVEKMSGKRKRGEDPSSGSATSGKPLTAIAAARLRSSEAAAKVVKPAEIPLEQVAVPASPLLQSKDSDVEEVESEEEVALVQHNVKLCNWRSEPQNILSETDTELKISLSKHTTIALIGCFDFTVLRGAVNINGANIGTVSRDGQKNRVHRAYVPATHPILKIRGLDGTNHIQIKTCKEPAPLASISPLFKGLWNEDRRYGKKRSFRIVTHSDVDILSRPLRPEVTPEDWLRAIEDCTSTPSITIVTGSSSSGKSTYARRLVNRSLTGLGKTAPSVPAVCYMDLDPKKQEHAPGGQISLVVVRDLNLGPSFTHPSAIPASKEATTEIIRAHPIPTNFANYAEYYQSCVEDLFLAYKTLRSRDTSLPLVIDTPAFLYTSEFEILSKLLTRLKPHNMVLLHDTRATDTETSARLQLLQTTGSQYHGTVYGITAQKPLSVPIRTENELCAMQMQSYFHLKSSSMSTGQPQTLSWTPEPLSHLVPWEFCYEETAERSQDLAAFALYSEPVESSSLVHALNGSVIQIIQSTSSVVSNSLPRTQKYRIPYLAESERTGMVEPLDPRLTRLVCTALIRGFNPDKRVVEVLVPKTHESLLYNLSPDRTVFVGGCSDVPEWAFLEDAYAKKATTLPLWVEKEDVIDKMGYMSTLRSCVLSVAHEHDER</sequence>
<evidence type="ECO:0000256" key="3">
    <source>
        <dbReference type="ARBA" id="ARBA00018706"/>
    </source>
</evidence>
<accession>A0A2W1DIR1</accession>
<dbReference type="KEGG" id="ptrr:6341511"/>